<dbReference type="InterPro" id="IPR042541">
    <property type="entry name" value="BART_sf"/>
</dbReference>
<evidence type="ECO:0000256" key="10">
    <source>
        <dbReference type="SAM" id="Coils"/>
    </source>
</evidence>
<dbReference type="VEuPathDB" id="FungiDB:SDRG_05024"/>
<dbReference type="OrthoDB" id="191651at2759"/>
<comment type="similarity">
    <text evidence="3">Belongs to the CFAP36 family.</text>
</comment>
<evidence type="ECO:0000256" key="1">
    <source>
        <dbReference type="ARBA" id="ARBA00004138"/>
    </source>
</evidence>
<dbReference type="AlphaFoldDB" id="T0QTU3"/>
<dbReference type="Gene3D" id="1.20.1520.10">
    <property type="entry name" value="ADP-ribosylation factor-like 2-binding protein, domain"/>
    <property type="match status" value="1"/>
</dbReference>
<evidence type="ECO:0000256" key="6">
    <source>
        <dbReference type="ARBA" id="ARBA00023054"/>
    </source>
</evidence>
<dbReference type="PANTHER" id="PTHR21532">
    <property type="entry name" value="PHOSPHODIESTERASE HL"/>
    <property type="match status" value="1"/>
</dbReference>
<feature type="domain" description="WW" evidence="12">
    <location>
        <begin position="364"/>
        <end position="398"/>
    </location>
</feature>
<comment type="subcellular location">
    <subcellularLocation>
        <location evidence="1">Cell projection</location>
        <location evidence="1">Cilium</location>
    </subcellularLocation>
    <subcellularLocation>
        <location evidence="2">Cytoplasm</location>
    </subcellularLocation>
</comment>
<dbReference type="InterPro" id="IPR038888">
    <property type="entry name" value="CFAP36"/>
</dbReference>
<evidence type="ECO:0000256" key="5">
    <source>
        <dbReference type="ARBA" id="ARBA00022490"/>
    </source>
</evidence>
<evidence type="ECO:0000256" key="8">
    <source>
        <dbReference type="ARBA" id="ARBA00023273"/>
    </source>
</evidence>
<evidence type="ECO:0000313" key="13">
    <source>
        <dbReference type="EMBL" id="EQC37420.1"/>
    </source>
</evidence>
<sequence>MSNFVVDAVAQFIEGDGWRLPLERFFAAHKAAFVGHSRADEHTLAQHAVFTQFTDVAERLLEAMVLDLGCDPSTLFDALQEASNGVRAPSTRALVETLLSYEDFGAFCDRMAAYVHASAESATRQAQAQLASSEWVLQDVLARSLLEASDDGSLPDEDTPYVPWARVILEMTTTYQRLAATVNAAGVEAEDLRTRITELQAALTKERLRVDLVVAQRLADENAQMRSRMRQLCTSSCCMDADAKVRAVYIVSHESTLSDVCDRLDAIPAELREMKKRCFAVTSVRPEHLDELYLFLKDKVHHKHDLATCEDEIAAFVFARLAPADAPMVRDILQWLLLESEAIDLGKELQALSFASPRADAKDEDAADRWVQTWSDLDSAYYYVNSVLGTSQWEPPQAKDGSPILGYYDETNTWQPYAFGSVIATMSEQMVPDAKDLSQDGDKKDAKIQNDVATNLCSEASTGDVDRRGAIDEVALSSTEIDHSSIHTVHDRLSASVSTTPDAALLDMEVSLQRVLQEHAEESRKLALTLQVEQARQAQDIQRRKAQRRQERQMRRSSKPNDAVVTPTALPAPAHLSICLPEGRKVDLLQLLSETDEEQRRSRRGLPRKSGGLNVTSLMYLAKKIAPKSKYIEIEETYAL</sequence>
<dbReference type="CDD" id="cd00201">
    <property type="entry name" value="WW"/>
    <property type="match status" value="1"/>
</dbReference>
<evidence type="ECO:0000256" key="9">
    <source>
        <dbReference type="ARBA" id="ARBA00031593"/>
    </source>
</evidence>
<evidence type="ECO:0000313" key="14">
    <source>
        <dbReference type="Proteomes" id="UP000030762"/>
    </source>
</evidence>
<dbReference type="Gene3D" id="2.20.70.10">
    <property type="match status" value="1"/>
</dbReference>
<dbReference type="PROSITE" id="PS01159">
    <property type="entry name" value="WW_DOMAIN_1"/>
    <property type="match status" value="1"/>
</dbReference>
<accession>T0QTU3</accession>
<keyword evidence="6 10" id="KW-0175">Coiled coil</keyword>
<keyword evidence="7" id="KW-0969">Cilium</keyword>
<dbReference type="InParanoid" id="T0QTU3"/>
<dbReference type="Proteomes" id="UP000030762">
    <property type="component" value="Unassembled WGS sequence"/>
</dbReference>
<dbReference type="OMA" id="FMAFKDR"/>
<feature type="region of interest" description="Disordered" evidence="11">
    <location>
        <begin position="537"/>
        <end position="568"/>
    </location>
</feature>
<feature type="coiled-coil region" evidence="10">
    <location>
        <begin position="182"/>
        <end position="209"/>
    </location>
</feature>
<evidence type="ECO:0000259" key="12">
    <source>
        <dbReference type="PROSITE" id="PS50020"/>
    </source>
</evidence>
<keyword evidence="5" id="KW-0963">Cytoplasm</keyword>
<dbReference type="InterPro" id="IPR023379">
    <property type="entry name" value="BART_dom"/>
</dbReference>
<dbReference type="GO" id="GO:0005930">
    <property type="term" value="C:axoneme"/>
    <property type="evidence" value="ECO:0007669"/>
    <property type="project" value="TreeGrafter"/>
</dbReference>
<dbReference type="InterPro" id="IPR036020">
    <property type="entry name" value="WW_dom_sf"/>
</dbReference>
<dbReference type="InterPro" id="IPR001202">
    <property type="entry name" value="WW_dom"/>
</dbReference>
<evidence type="ECO:0000256" key="2">
    <source>
        <dbReference type="ARBA" id="ARBA00004496"/>
    </source>
</evidence>
<keyword evidence="14" id="KW-1185">Reference proteome</keyword>
<dbReference type="PROSITE" id="PS50020">
    <property type="entry name" value="WW_DOMAIN_2"/>
    <property type="match status" value="1"/>
</dbReference>
<organism evidence="13 14">
    <name type="scientific">Saprolegnia diclina (strain VS20)</name>
    <dbReference type="NCBI Taxonomy" id="1156394"/>
    <lineage>
        <taxon>Eukaryota</taxon>
        <taxon>Sar</taxon>
        <taxon>Stramenopiles</taxon>
        <taxon>Oomycota</taxon>
        <taxon>Saprolegniomycetes</taxon>
        <taxon>Saprolegniales</taxon>
        <taxon>Saprolegniaceae</taxon>
        <taxon>Saprolegnia</taxon>
    </lineage>
</organism>
<dbReference type="eggNOG" id="ENOG502SKDR">
    <property type="taxonomic scope" value="Eukaryota"/>
</dbReference>
<dbReference type="EMBL" id="JH767144">
    <property type="protein sequence ID" value="EQC37420.1"/>
    <property type="molecule type" value="Genomic_DNA"/>
</dbReference>
<proteinExistence type="inferred from homology"/>
<keyword evidence="8" id="KW-0966">Cell projection</keyword>
<dbReference type="GO" id="GO:0097546">
    <property type="term" value="C:ciliary base"/>
    <property type="evidence" value="ECO:0007669"/>
    <property type="project" value="TreeGrafter"/>
</dbReference>
<evidence type="ECO:0000256" key="3">
    <source>
        <dbReference type="ARBA" id="ARBA00007460"/>
    </source>
</evidence>
<dbReference type="PANTHER" id="PTHR21532:SF0">
    <property type="entry name" value="CILIA- AND FLAGELLA-ASSOCIATED PROTEIN 36"/>
    <property type="match status" value="1"/>
</dbReference>
<reference evidence="13 14" key="1">
    <citation type="submission" date="2012-04" db="EMBL/GenBank/DDBJ databases">
        <title>The Genome Sequence of Saprolegnia declina VS20.</title>
        <authorList>
            <consortium name="The Broad Institute Genome Sequencing Platform"/>
            <person name="Russ C."/>
            <person name="Nusbaum C."/>
            <person name="Tyler B."/>
            <person name="van West P."/>
            <person name="Dieguez-Uribeondo J."/>
            <person name="de Bruijn I."/>
            <person name="Tripathy S."/>
            <person name="Jiang R."/>
            <person name="Young S.K."/>
            <person name="Zeng Q."/>
            <person name="Gargeya S."/>
            <person name="Fitzgerald M."/>
            <person name="Haas B."/>
            <person name="Abouelleil A."/>
            <person name="Alvarado L."/>
            <person name="Arachchi H.M."/>
            <person name="Berlin A."/>
            <person name="Chapman S.B."/>
            <person name="Goldberg J."/>
            <person name="Griggs A."/>
            <person name="Gujja S."/>
            <person name="Hansen M."/>
            <person name="Howarth C."/>
            <person name="Imamovic A."/>
            <person name="Larimer J."/>
            <person name="McCowen C."/>
            <person name="Montmayeur A."/>
            <person name="Murphy C."/>
            <person name="Neiman D."/>
            <person name="Pearson M."/>
            <person name="Priest M."/>
            <person name="Roberts A."/>
            <person name="Saif S."/>
            <person name="Shea T."/>
            <person name="Sisk P."/>
            <person name="Sykes S."/>
            <person name="Wortman J."/>
            <person name="Nusbaum C."/>
            <person name="Birren B."/>
        </authorList>
    </citation>
    <scope>NUCLEOTIDE SEQUENCE [LARGE SCALE GENOMIC DNA]</scope>
    <source>
        <strain evidence="13 14">VS20</strain>
    </source>
</reference>
<dbReference type="RefSeq" id="XP_008608940.1">
    <property type="nucleotide sequence ID" value="XM_008610718.1"/>
</dbReference>
<gene>
    <name evidence="13" type="ORF">SDRG_05024</name>
</gene>
<evidence type="ECO:0000256" key="11">
    <source>
        <dbReference type="SAM" id="MobiDB-lite"/>
    </source>
</evidence>
<dbReference type="SUPFAM" id="SSF51045">
    <property type="entry name" value="WW domain"/>
    <property type="match status" value="1"/>
</dbReference>
<protein>
    <recommendedName>
        <fullName evidence="4">Cilia- and flagella-associated protein 36</fullName>
    </recommendedName>
    <alternativeName>
        <fullName evidence="9">Coiled-coil domain-containing protein 104</fullName>
    </alternativeName>
</protein>
<name>T0QTU3_SAPDV</name>
<evidence type="ECO:0000256" key="4">
    <source>
        <dbReference type="ARBA" id="ARBA00021815"/>
    </source>
</evidence>
<dbReference type="Pfam" id="PF11527">
    <property type="entry name" value="ARL2_Bind_BART"/>
    <property type="match status" value="1"/>
</dbReference>
<evidence type="ECO:0000256" key="7">
    <source>
        <dbReference type="ARBA" id="ARBA00023069"/>
    </source>
</evidence>
<dbReference type="GeneID" id="19945751"/>